<sequence>MARLLRTLIGLAFVLGVAGVAVPGTASAAAADYPTAYLTKTQYLARNPDPGLPDSCAERDITLAAGRYNWGFRAGSSSPVAREIRLGAGTYRWSTCLNPDGDGYLHTSVLLPRNPDWDPASIGWSWNPSSSGTYTWGSFLDPLF</sequence>
<dbReference type="EMBL" id="JAMTCK010000001">
    <property type="protein sequence ID" value="MCP2163238.1"/>
    <property type="molecule type" value="Genomic_DNA"/>
</dbReference>
<accession>A0AAE3KIG2</accession>
<reference evidence="2" key="1">
    <citation type="submission" date="2022-06" db="EMBL/GenBank/DDBJ databases">
        <title>Genomic Encyclopedia of Archaeal and Bacterial Type Strains, Phase II (KMG-II): from individual species to whole genera.</title>
        <authorList>
            <person name="Goeker M."/>
        </authorList>
    </citation>
    <scope>NUCLEOTIDE SEQUENCE</scope>
    <source>
        <strain evidence="2">DSM 43935</strain>
    </source>
</reference>
<comment type="caution">
    <text evidence="2">The sequence shown here is derived from an EMBL/GenBank/DDBJ whole genome shotgun (WGS) entry which is preliminary data.</text>
</comment>
<evidence type="ECO:0000313" key="3">
    <source>
        <dbReference type="Proteomes" id="UP001206128"/>
    </source>
</evidence>
<evidence type="ECO:0000313" key="2">
    <source>
        <dbReference type="EMBL" id="MCP2163238.1"/>
    </source>
</evidence>
<gene>
    <name evidence="2" type="ORF">LX83_000078</name>
</gene>
<evidence type="ECO:0008006" key="4">
    <source>
        <dbReference type="Google" id="ProtNLM"/>
    </source>
</evidence>
<feature type="chain" id="PRO_5042057128" description="Secreted protein" evidence="1">
    <location>
        <begin position="29"/>
        <end position="144"/>
    </location>
</feature>
<proteinExistence type="predicted"/>
<feature type="signal peptide" evidence="1">
    <location>
        <begin position="1"/>
        <end position="28"/>
    </location>
</feature>
<name>A0AAE3KIG2_9PSEU</name>
<dbReference type="AlphaFoldDB" id="A0AAE3KIG2"/>
<keyword evidence="3" id="KW-1185">Reference proteome</keyword>
<protein>
    <recommendedName>
        <fullName evidence="4">Secreted protein</fullName>
    </recommendedName>
</protein>
<organism evidence="2 3">
    <name type="scientific">Goodfellowiella coeruleoviolacea</name>
    <dbReference type="NCBI Taxonomy" id="334858"/>
    <lineage>
        <taxon>Bacteria</taxon>
        <taxon>Bacillati</taxon>
        <taxon>Actinomycetota</taxon>
        <taxon>Actinomycetes</taxon>
        <taxon>Pseudonocardiales</taxon>
        <taxon>Pseudonocardiaceae</taxon>
        <taxon>Goodfellowiella</taxon>
    </lineage>
</organism>
<dbReference type="Proteomes" id="UP001206128">
    <property type="component" value="Unassembled WGS sequence"/>
</dbReference>
<evidence type="ECO:0000256" key="1">
    <source>
        <dbReference type="SAM" id="SignalP"/>
    </source>
</evidence>
<keyword evidence="1" id="KW-0732">Signal</keyword>